<feature type="transmembrane region" description="Helical" evidence="12">
    <location>
        <begin position="330"/>
        <end position="351"/>
    </location>
</feature>
<reference evidence="14 15" key="1">
    <citation type="journal article" date="2019" name="Emerg. Microbes Infect.">
        <title>Comprehensive subspecies identification of 175 nontuberculous mycobacteria species based on 7547 genomic profiles.</title>
        <authorList>
            <person name="Matsumoto Y."/>
            <person name="Kinjo T."/>
            <person name="Motooka D."/>
            <person name="Nabeya D."/>
            <person name="Jung N."/>
            <person name="Uechi K."/>
            <person name="Horii T."/>
            <person name="Iida T."/>
            <person name="Fujita J."/>
            <person name="Nakamura S."/>
        </authorList>
    </citation>
    <scope>NUCLEOTIDE SEQUENCE [LARGE SCALE GENOMIC DNA]</scope>
    <source>
        <strain evidence="14 15">JCM 17899</strain>
    </source>
</reference>
<dbReference type="GO" id="GO:0015385">
    <property type="term" value="F:sodium:proton antiporter activity"/>
    <property type="evidence" value="ECO:0007669"/>
    <property type="project" value="UniProtKB-UniRule"/>
</dbReference>
<keyword evidence="10 12" id="KW-0472">Membrane</keyword>
<evidence type="ECO:0000256" key="2">
    <source>
        <dbReference type="ARBA" id="ARBA00007006"/>
    </source>
</evidence>
<keyword evidence="3 12" id="KW-0813">Transport</keyword>
<feature type="transmembrane region" description="Helical" evidence="12">
    <location>
        <begin position="300"/>
        <end position="318"/>
    </location>
</feature>
<dbReference type="InterPro" id="IPR012336">
    <property type="entry name" value="Thioredoxin-like_fold"/>
</dbReference>
<evidence type="ECO:0000313" key="15">
    <source>
        <dbReference type="Proteomes" id="UP000467193"/>
    </source>
</evidence>
<feature type="transmembrane region" description="Helical" evidence="12">
    <location>
        <begin position="106"/>
        <end position="127"/>
    </location>
</feature>
<dbReference type="InterPro" id="IPR036249">
    <property type="entry name" value="Thioredoxin-like_sf"/>
</dbReference>
<protein>
    <recommendedName>
        <fullName evidence="12">Na(+)/H(+) antiporter NhaA</fullName>
    </recommendedName>
    <alternativeName>
        <fullName evidence="12">Sodium/proton antiporter NhaA</fullName>
    </alternativeName>
</protein>
<dbReference type="GO" id="GO:0006885">
    <property type="term" value="P:regulation of pH"/>
    <property type="evidence" value="ECO:0007669"/>
    <property type="project" value="UniProtKB-UniRule"/>
</dbReference>
<comment type="similarity">
    <text evidence="12">Belongs to the NhaA Na(+)/H(+) (TC 2.A.33) antiporter family.</text>
</comment>
<dbReference type="GO" id="GO:0005886">
    <property type="term" value="C:plasma membrane"/>
    <property type="evidence" value="ECO:0007669"/>
    <property type="project" value="UniProtKB-SubCell"/>
</dbReference>
<dbReference type="InterPro" id="IPR023171">
    <property type="entry name" value="Na/H_antiporter_dom_sf"/>
</dbReference>
<feature type="transmembrane region" description="Helical" evidence="12">
    <location>
        <begin position="133"/>
        <end position="153"/>
    </location>
</feature>
<comment type="catalytic activity">
    <reaction evidence="12">
        <text>Na(+)(in) + 2 H(+)(out) = Na(+)(out) + 2 H(+)(in)</text>
        <dbReference type="Rhea" id="RHEA:29251"/>
        <dbReference type="ChEBI" id="CHEBI:15378"/>
        <dbReference type="ChEBI" id="CHEBI:29101"/>
    </reaction>
</comment>
<dbReference type="PROSITE" id="PS51352">
    <property type="entry name" value="THIOREDOXIN_2"/>
    <property type="match status" value="1"/>
</dbReference>
<dbReference type="Gene3D" id="3.40.30.10">
    <property type="entry name" value="Glutaredoxin"/>
    <property type="match status" value="1"/>
</dbReference>
<evidence type="ECO:0000256" key="12">
    <source>
        <dbReference type="HAMAP-Rule" id="MF_01844"/>
    </source>
</evidence>
<gene>
    <name evidence="14" type="primary">nhaA2</name>
    <name evidence="12" type="synonym">nhaA</name>
    <name evidence="14" type="ORF">MSEDJ_18340</name>
</gene>
<comment type="subcellular location">
    <subcellularLocation>
        <location evidence="1">Cell inner membrane</location>
        <topology evidence="1">Multi-pass membrane protein</topology>
    </subcellularLocation>
    <subcellularLocation>
        <location evidence="12">Cell membrane</location>
        <topology evidence="12">Multi-pass membrane protein</topology>
    </subcellularLocation>
</comment>
<keyword evidence="15" id="KW-1185">Reference proteome</keyword>
<comment type="function">
    <text evidence="12">Na(+)/H(+) antiporter that extrudes sodium in exchange for external protons.</text>
</comment>
<feature type="transmembrane region" description="Helical" evidence="12">
    <location>
        <begin position="191"/>
        <end position="210"/>
    </location>
</feature>
<dbReference type="Pfam" id="PF13462">
    <property type="entry name" value="Thioredoxin_4"/>
    <property type="match status" value="1"/>
</dbReference>
<feature type="transmembrane region" description="Helical" evidence="12">
    <location>
        <begin position="404"/>
        <end position="421"/>
    </location>
</feature>
<accession>A0A7I7QMW9</accession>
<dbReference type="PANTHER" id="PTHR30341">
    <property type="entry name" value="SODIUM ION/PROTON ANTIPORTER NHAA-RELATED"/>
    <property type="match status" value="1"/>
</dbReference>
<feature type="domain" description="Thioredoxin" evidence="13">
    <location>
        <begin position="425"/>
        <end position="607"/>
    </location>
</feature>
<organism evidence="14 15">
    <name type="scientific">Mycolicibacterium sediminis</name>
    <dbReference type="NCBI Taxonomy" id="1286180"/>
    <lineage>
        <taxon>Bacteria</taxon>
        <taxon>Bacillati</taxon>
        <taxon>Actinomycetota</taxon>
        <taxon>Actinomycetes</taxon>
        <taxon>Mycobacteriales</taxon>
        <taxon>Mycobacteriaceae</taxon>
        <taxon>Mycolicibacterium</taxon>
    </lineage>
</organism>
<keyword evidence="9 12" id="KW-0406">Ion transport</keyword>
<evidence type="ECO:0000256" key="7">
    <source>
        <dbReference type="ARBA" id="ARBA00022989"/>
    </source>
</evidence>
<dbReference type="RefSeq" id="WP_163796592.1">
    <property type="nucleotide sequence ID" value="NZ_AP022588.1"/>
</dbReference>
<proteinExistence type="inferred from homology"/>
<evidence type="ECO:0000313" key="14">
    <source>
        <dbReference type="EMBL" id="BBY27738.1"/>
    </source>
</evidence>
<evidence type="ECO:0000256" key="5">
    <source>
        <dbReference type="ARBA" id="ARBA00022475"/>
    </source>
</evidence>
<dbReference type="KEGG" id="msei:MSEDJ_18340"/>
<evidence type="ECO:0000256" key="4">
    <source>
        <dbReference type="ARBA" id="ARBA00022449"/>
    </source>
</evidence>
<dbReference type="SUPFAM" id="SSF52833">
    <property type="entry name" value="Thioredoxin-like"/>
    <property type="match status" value="1"/>
</dbReference>
<dbReference type="InterPro" id="IPR013766">
    <property type="entry name" value="Thioredoxin_domain"/>
</dbReference>
<sequence>MSEKAESRPSRFGRDPTAARSGENTAAALLLLFTVLAIAWANSPWSQSYTDFWDMHVGLVVGDMHAELSVKHLVNDGLMTFFFFIVGLEVKSQFTIGELTDRSRAAVPVLAAVAGLILPAVVFLVLNPSGDDARAWGVVISTDTAFLVGALAIIGPKYPTRLRTFLLTLAVVDDVGALLAIALFYSDQIRVWPLLIALALIAALAAVRLLPIGRGPAYFVLALGLWLALFSGGVHPTLAGVAVALLIPVFTPERERVEEAAEVIRAFRQSPNSEYARAATRTLRESISINERLQTGFGPYVSFVVLPIFALANAGVRLDLDTVSDALRSPLTWGVIAGLVVGKLVGITAATALVRATGVGELAPGLTLRRIVGGAALSGIGFTISLFIVDIAITDPVKQDQARVGVLAASVLAFALGWLWFRVTDRISPPIPVGATLVRDVDPDRDHLRGNPNASLTLVEYGDYECPFCSRATGSIDEVREYFGDRLRYVWRHFPMERVHPHAMDAARAGEAAGLQGKYFEMGAKMFEFQDFLEWEHIYRYADGVGCDVKKFDEDLHSPRVLHRVMDDAQDAELMDLNTTPTFFVNGRRHEGPFDAASLIRALESSE</sequence>
<dbReference type="Pfam" id="PF06965">
    <property type="entry name" value="Na_H_antiport_1"/>
    <property type="match status" value="1"/>
</dbReference>
<dbReference type="EMBL" id="AP022588">
    <property type="protein sequence ID" value="BBY27738.1"/>
    <property type="molecule type" value="Genomic_DNA"/>
</dbReference>
<comment type="similarity">
    <text evidence="2">In the N-terminal section; belongs to the NhaA Na(+)/H(+) (TC 2.A.33) antiporter family.</text>
</comment>
<keyword evidence="11 12" id="KW-0739">Sodium transport</keyword>
<feature type="transmembrane region" description="Helical" evidence="12">
    <location>
        <begin position="371"/>
        <end position="392"/>
    </location>
</feature>
<evidence type="ECO:0000256" key="6">
    <source>
        <dbReference type="ARBA" id="ARBA00022692"/>
    </source>
</evidence>
<evidence type="ECO:0000259" key="13">
    <source>
        <dbReference type="PROSITE" id="PS51352"/>
    </source>
</evidence>
<dbReference type="InterPro" id="IPR004670">
    <property type="entry name" value="NhaA"/>
</dbReference>
<evidence type="ECO:0000256" key="11">
    <source>
        <dbReference type="ARBA" id="ARBA00023201"/>
    </source>
</evidence>
<evidence type="ECO:0000256" key="10">
    <source>
        <dbReference type="ARBA" id="ARBA00023136"/>
    </source>
</evidence>
<keyword evidence="4 12" id="KW-0050">Antiport</keyword>
<evidence type="ECO:0000256" key="8">
    <source>
        <dbReference type="ARBA" id="ARBA00023053"/>
    </source>
</evidence>
<name>A0A7I7QMW9_9MYCO</name>
<feature type="transmembrane region" description="Helical" evidence="12">
    <location>
        <begin position="165"/>
        <end position="185"/>
    </location>
</feature>
<keyword evidence="6 12" id="KW-0812">Transmembrane</keyword>
<dbReference type="NCBIfam" id="TIGR00773">
    <property type="entry name" value="NhaA"/>
    <property type="match status" value="1"/>
</dbReference>
<evidence type="ECO:0000256" key="3">
    <source>
        <dbReference type="ARBA" id="ARBA00022448"/>
    </source>
</evidence>
<keyword evidence="8 12" id="KW-0915">Sodium</keyword>
<dbReference type="Gene3D" id="1.20.1530.10">
    <property type="entry name" value="Na+/H+ antiporter like domain"/>
    <property type="match status" value="1"/>
</dbReference>
<keyword evidence="7 12" id="KW-1133">Transmembrane helix</keyword>
<evidence type="ECO:0000256" key="9">
    <source>
        <dbReference type="ARBA" id="ARBA00023065"/>
    </source>
</evidence>
<dbReference type="AlphaFoldDB" id="A0A7I7QMW9"/>
<evidence type="ECO:0000256" key="1">
    <source>
        <dbReference type="ARBA" id="ARBA00004429"/>
    </source>
</evidence>
<dbReference type="Proteomes" id="UP000467193">
    <property type="component" value="Chromosome"/>
</dbReference>
<dbReference type="HAMAP" id="MF_01844">
    <property type="entry name" value="NhaA"/>
    <property type="match status" value="1"/>
</dbReference>
<dbReference type="PANTHER" id="PTHR30341:SF0">
    <property type="entry name" value="NA(+)_H(+) ANTIPORTER NHAA"/>
    <property type="match status" value="1"/>
</dbReference>
<keyword evidence="5 12" id="KW-1003">Cell membrane</keyword>
<feature type="transmembrane region" description="Helical" evidence="12">
    <location>
        <begin position="217"/>
        <end position="247"/>
    </location>
</feature>